<sequence>MTASVSAVDLVAQHRCLHRLAAVVVEAALRDVLAEAQPENAAAEA</sequence>
<evidence type="ECO:0000313" key="1">
    <source>
        <dbReference type="EMBL" id="COX07350.1"/>
    </source>
</evidence>
<dbReference type="AlphaFoldDB" id="A0A916L8D4"/>
<evidence type="ECO:0000313" key="2">
    <source>
        <dbReference type="Proteomes" id="UP000039021"/>
    </source>
</evidence>
<reference evidence="2" key="1">
    <citation type="submission" date="2015-03" db="EMBL/GenBank/DDBJ databases">
        <authorList>
            <consortium name="Pathogen Informatics"/>
        </authorList>
    </citation>
    <scope>NUCLEOTIDE SEQUENCE [LARGE SCALE GENOMIC DNA]</scope>
    <source>
        <strain evidence="2">N09902308</strain>
    </source>
</reference>
<organism evidence="1 2">
    <name type="scientific">Mycobacterium tuberculosis</name>
    <dbReference type="NCBI Taxonomy" id="1773"/>
    <lineage>
        <taxon>Bacteria</taxon>
        <taxon>Bacillati</taxon>
        <taxon>Actinomycetota</taxon>
        <taxon>Actinomycetes</taxon>
        <taxon>Mycobacteriales</taxon>
        <taxon>Mycobacteriaceae</taxon>
        <taxon>Mycobacterium</taxon>
        <taxon>Mycobacterium tuberculosis complex</taxon>
    </lineage>
</organism>
<proteinExistence type="predicted"/>
<accession>A0A916L8D4</accession>
<dbReference type="EMBL" id="CSBK01000189">
    <property type="protein sequence ID" value="COX07350.1"/>
    <property type="molecule type" value="Genomic_DNA"/>
</dbReference>
<protein>
    <submittedName>
        <fullName evidence="1">Uncharacterized protein</fullName>
    </submittedName>
</protein>
<name>A0A916L8D4_MYCTX</name>
<comment type="caution">
    <text evidence="1">The sequence shown here is derived from an EMBL/GenBank/DDBJ whole genome shotgun (WGS) entry which is preliminary data.</text>
</comment>
<dbReference type="Proteomes" id="UP000039021">
    <property type="component" value="Unassembled WGS sequence"/>
</dbReference>
<gene>
    <name evidence="1" type="ORF">ERS007739_00624</name>
</gene>